<feature type="compositionally biased region" description="Acidic residues" evidence="4">
    <location>
        <begin position="944"/>
        <end position="953"/>
    </location>
</feature>
<dbReference type="InParanoid" id="Q24BW0"/>
<dbReference type="PROSITE" id="PS51634">
    <property type="entry name" value="CRC"/>
    <property type="match status" value="1"/>
</dbReference>
<feature type="compositionally biased region" description="Polar residues" evidence="4">
    <location>
        <begin position="982"/>
        <end position="1002"/>
    </location>
</feature>
<feature type="compositionally biased region" description="Basic and acidic residues" evidence="4">
    <location>
        <begin position="404"/>
        <end position="422"/>
    </location>
</feature>
<dbReference type="OrthoDB" id="6283463at2759"/>
<feature type="compositionally biased region" description="Polar residues" evidence="4">
    <location>
        <begin position="353"/>
        <end position="362"/>
    </location>
</feature>
<dbReference type="Proteomes" id="UP000009168">
    <property type="component" value="Unassembled WGS sequence"/>
</dbReference>
<accession>Q24BW0</accession>
<evidence type="ECO:0000313" key="6">
    <source>
        <dbReference type="EMBL" id="EAS05277.2"/>
    </source>
</evidence>
<evidence type="ECO:0000256" key="4">
    <source>
        <dbReference type="SAM" id="MobiDB-lite"/>
    </source>
</evidence>
<evidence type="ECO:0000313" key="7">
    <source>
        <dbReference type="Proteomes" id="UP000009168"/>
    </source>
</evidence>
<reference evidence="7" key="1">
    <citation type="journal article" date="2006" name="PLoS Biol.">
        <title>Macronuclear genome sequence of the ciliate Tetrahymena thermophila, a model eukaryote.</title>
        <authorList>
            <person name="Eisen J.A."/>
            <person name="Coyne R.S."/>
            <person name="Wu M."/>
            <person name="Wu D."/>
            <person name="Thiagarajan M."/>
            <person name="Wortman J.R."/>
            <person name="Badger J.H."/>
            <person name="Ren Q."/>
            <person name="Amedeo P."/>
            <person name="Jones K.M."/>
            <person name="Tallon L.J."/>
            <person name="Delcher A.L."/>
            <person name="Salzberg S.L."/>
            <person name="Silva J.C."/>
            <person name="Haas B.J."/>
            <person name="Majoros W.H."/>
            <person name="Farzad M."/>
            <person name="Carlton J.M."/>
            <person name="Smith R.K. Jr."/>
            <person name="Garg J."/>
            <person name="Pearlman R.E."/>
            <person name="Karrer K.M."/>
            <person name="Sun L."/>
            <person name="Manning G."/>
            <person name="Elde N.C."/>
            <person name="Turkewitz A.P."/>
            <person name="Asai D.J."/>
            <person name="Wilkes D.E."/>
            <person name="Wang Y."/>
            <person name="Cai H."/>
            <person name="Collins K."/>
            <person name="Stewart B.A."/>
            <person name="Lee S.R."/>
            <person name="Wilamowska K."/>
            <person name="Weinberg Z."/>
            <person name="Ruzzo W.L."/>
            <person name="Wloga D."/>
            <person name="Gaertig J."/>
            <person name="Frankel J."/>
            <person name="Tsao C.-C."/>
            <person name="Gorovsky M.A."/>
            <person name="Keeling P.J."/>
            <person name="Waller R.F."/>
            <person name="Patron N.J."/>
            <person name="Cherry J.M."/>
            <person name="Stover N.A."/>
            <person name="Krieger C.J."/>
            <person name="del Toro C."/>
            <person name="Ryder H.F."/>
            <person name="Williamson S.C."/>
            <person name="Barbeau R.A."/>
            <person name="Hamilton E.P."/>
            <person name="Orias E."/>
        </authorList>
    </citation>
    <scope>NUCLEOTIDE SEQUENCE [LARGE SCALE GENOMIC DNA]</scope>
    <source>
        <strain evidence="7">SB210</strain>
    </source>
</reference>
<evidence type="ECO:0000256" key="2">
    <source>
        <dbReference type="ARBA" id="ARBA00007267"/>
    </source>
</evidence>
<dbReference type="eggNOG" id="KOG1171">
    <property type="taxonomic scope" value="Eukaryota"/>
</dbReference>
<feature type="region of interest" description="Disordered" evidence="4">
    <location>
        <begin position="908"/>
        <end position="1063"/>
    </location>
</feature>
<dbReference type="GO" id="GO:0006355">
    <property type="term" value="P:regulation of DNA-templated transcription"/>
    <property type="evidence" value="ECO:0007669"/>
    <property type="project" value="TreeGrafter"/>
</dbReference>
<feature type="compositionally biased region" description="Polar residues" evidence="4">
    <location>
        <begin position="643"/>
        <end position="666"/>
    </location>
</feature>
<feature type="region of interest" description="Disordered" evidence="4">
    <location>
        <begin position="353"/>
        <end position="500"/>
    </location>
</feature>
<keyword evidence="7" id="KW-1185">Reference proteome</keyword>
<sequence>MKNNYFDNNSHKQQQQQFISTPCKNDKFDLSDDQILNSNRKIDDPFHSYCQNNLSPINNFQFMAKTHFMASPIQQNNKSYKNMKNVFSPAPVSHNAQYGKYPPIGYNPVHMIPPPIHHHEYGHLQKDEFDSDYHQHYPHGHKAATTPVISKQQPIILLNGKPANYPSSKLSHFANQPLNENHSNYYVYQSPVFKMTFNNKNQFEKFIDSDFNKVYVDDFQLQSCGTKQVIPKPQDSENENHQISYKRVIQFHDENDDECQEEQRQDEKNQKKSGPSIMNAKNPVKKGDVQNSHKSYNLFEENNNIQQNAALFDSQNTQMTFNPYKNSQSSQISDNATTVKKNTDLQIQSSDFIQTAEKPQQQQKRKLFESPQRNDDRDLHTPSTKKKSSQLLTGNNQITSQLSKKKEDKVEQKKQSKKDKLLQLENEQIQLSSKKAESQNIEEEEEEEENLKNPPIEKSTAEKEDDHENMHEDEDHIEKQSNSSGDSNLAPYTAQNSSIKPANHAEDRKICCNCKRTKCLKLYCECFAASRMCEGCTCQGCFNKPEFEAMRKEARQAILERNNSAFDPKIDSQSKLKQLCNEEGVDNEQKVHSKGCNCKKSNCLKKYCECYQLGVKCTKLCKCDNCRNNINHPHSHEEPDSRLNATPSASNILTSTGKVPQNHRSQPNQLNLAQNEYSQYNQYNYYYGQENYQPYYYQLPYPYYYNDYYMINQEEQGENSAGPHILSHYEHPYQYGYDHYNFPQGPHQQNGKNSKKYPPQYPQSAYQYEQLSNRKRGLKQGNYYDEQQYYDNYGYPYMPYPEKKRKQAPADEKLLDAQNIVKESNDELGVNKEISDQQVSKQFISPRFKENSMNEIQEEQQVQIKKEEIQFKKDQKIQKIKLEYDSSIKQKLKKEEIEQVKTINEAIEEENLENGEQIEENQNSKSLEEQDLHQQQIENLQQSDAEEDIESEEIQNTINQKTKKQPAKKEDKKSKKSKKENVSLNVEITKSPHNTRKNQNSKIQEDKPKQQASQKQSAKKAAVPTSSNKKKDKKSIQKEEVEEKQLPSSNSKRSNSKKQKNVS</sequence>
<dbReference type="EMBL" id="GG662375">
    <property type="protein sequence ID" value="EAS05277.2"/>
    <property type="molecule type" value="Genomic_DNA"/>
</dbReference>
<dbReference type="PANTHER" id="PTHR12446:SF34">
    <property type="entry name" value="PROTEIN LIN-54 HOMOLOG"/>
    <property type="match status" value="1"/>
</dbReference>
<gene>
    <name evidence="6" type="ORF">TTHERM_01049270</name>
</gene>
<evidence type="ECO:0000256" key="1">
    <source>
        <dbReference type="ARBA" id="ARBA00004123"/>
    </source>
</evidence>
<keyword evidence="3" id="KW-0539">Nucleus</keyword>
<dbReference type="InterPro" id="IPR028307">
    <property type="entry name" value="Lin-54_fam"/>
</dbReference>
<feature type="compositionally biased region" description="Basic residues" evidence="4">
    <location>
        <begin position="1054"/>
        <end position="1063"/>
    </location>
</feature>
<dbReference type="RefSeq" id="XP_001025522.2">
    <property type="nucleotide sequence ID" value="XM_001025522.2"/>
</dbReference>
<comment type="similarity">
    <text evidence="2">Belongs to the lin-54 family.</text>
</comment>
<feature type="compositionally biased region" description="Low complexity" evidence="4">
    <location>
        <begin position="1010"/>
        <end position="1022"/>
    </location>
</feature>
<dbReference type="HOGENOM" id="CLU_285686_0_0_1"/>
<dbReference type="GeneID" id="7826294"/>
<feature type="compositionally biased region" description="Basic and acidic residues" evidence="4">
    <location>
        <begin position="261"/>
        <end position="270"/>
    </location>
</feature>
<feature type="compositionally biased region" description="Basic and acidic residues" evidence="4">
    <location>
        <begin position="1034"/>
        <end position="1045"/>
    </location>
</feature>
<comment type="subcellular location">
    <subcellularLocation>
        <location evidence="1">Nucleus</location>
    </subcellularLocation>
</comment>
<feature type="compositionally biased region" description="Basic and acidic residues" evidence="4">
    <location>
        <begin position="459"/>
        <end position="479"/>
    </location>
</feature>
<evidence type="ECO:0000259" key="5">
    <source>
        <dbReference type="PROSITE" id="PS51634"/>
    </source>
</evidence>
<dbReference type="KEGG" id="tet:TTHERM_01049270"/>
<dbReference type="GO" id="GO:0005634">
    <property type="term" value="C:nucleus"/>
    <property type="evidence" value="ECO:0007669"/>
    <property type="project" value="UniProtKB-SubCell"/>
</dbReference>
<organism evidence="6 7">
    <name type="scientific">Tetrahymena thermophila (strain SB210)</name>
    <dbReference type="NCBI Taxonomy" id="312017"/>
    <lineage>
        <taxon>Eukaryota</taxon>
        <taxon>Sar</taxon>
        <taxon>Alveolata</taxon>
        <taxon>Ciliophora</taxon>
        <taxon>Intramacronucleata</taxon>
        <taxon>Oligohymenophorea</taxon>
        <taxon>Hymenostomatida</taxon>
        <taxon>Tetrahymenina</taxon>
        <taxon>Tetrahymenidae</taxon>
        <taxon>Tetrahymena</taxon>
    </lineage>
</organism>
<dbReference type="STRING" id="312017.Q24BW0"/>
<feature type="compositionally biased region" description="Polar residues" evidence="4">
    <location>
        <begin position="389"/>
        <end position="401"/>
    </location>
</feature>
<protein>
    <submittedName>
        <fullName evidence="6">Tesmin TSO1-like CXC domain protein</fullName>
    </submittedName>
</protein>
<name>Q24BW0_TETTS</name>
<dbReference type="PANTHER" id="PTHR12446">
    <property type="entry name" value="TESMIN/TSO1-RELATED"/>
    <property type="match status" value="1"/>
</dbReference>
<dbReference type="InterPro" id="IPR033467">
    <property type="entry name" value="Tesmin/TSO1-like_CXC"/>
</dbReference>
<feature type="compositionally biased region" description="Acidic residues" evidence="4">
    <location>
        <begin position="440"/>
        <end position="449"/>
    </location>
</feature>
<feature type="region of interest" description="Disordered" evidence="4">
    <location>
        <begin position="255"/>
        <end position="290"/>
    </location>
</feature>
<feature type="domain" description="CRC" evidence="5">
    <location>
        <begin position="508"/>
        <end position="631"/>
    </location>
</feature>
<dbReference type="AlphaFoldDB" id="Q24BW0"/>
<feature type="compositionally biased region" description="Basic and acidic residues" evidence="4">
    <location>
        <begin position="366"/>
        <end position="380"/>
    </location>
</feature>
<evidence type="ECO:0000256" key="3">
    <source>
        <dbReference type="ARBA" id="ARBA00023242"/>
    </source>
</evidence>
<dbReference type="Pfam" id="PF03638">
    <property type="entry name" value="TCR"/>
    <property type="match status" value="2"/>
</dbReference>
<feature type="compositionally biased region" description="Acidic residues" evidence="4">
    <location>
        <begin position="908"/>
        <end position="919"/>
    </location>
</feature>
<proteinExistence type="inferred from homology"/>
<dbReference type="InterPro" id="IPR005172">
    <property type="entry name" value="CRC"/>
</dbReference>
<feature type="region of interest" description="Disordered" evidence="4">
    <location>
        <begin position="634"/>
        <end position="666"/>
    </location>
</feature>
<dbReference type="SMART" id="SM01114">
    <property type="entry name" value="CXC"/>
    <property type="match status" value="2"/>
</dbReference>